<dbReference type="Gene3D" id="3.40.50.11840">
    <property type="entry name" value="Diphthamide synthesis DPH1/DPH2 domain 1"/>
    <property type="match status" value="1"/>
</dbReference>
<comment type="similarity">
    <text evidence="3">Belongs to the DPH1/DPH2 family. DPH2 subfamily.</text>
</comment>
<dbReference type="Pfam" id="PF01866">
    <property type="entry name" value="Diphthamide_syn"/>
    <property type="match status" value="1"/>
</dbReference>
<dbReference type="STRING" id="1661398.A0A482VPU6"/>
<keyword evidence="6" id="KW-0411">Iron-sulfur</keyword>
<comment type="cofactor">
    <cofactor evidence="1">
        <name>[4Fe-4S] cluster</name>
        <dbReference type="ChEBI" id="CHEBI:49883"/>
    </cofactor>
</comment>
<dbReference type="GO" id="GO:0051536">
    <property type="term" value="F:iron-sulfur cluster binding"/>
    <property type="evidence" value="ECO:0007669"/>
    <property type="project" value="UniProtKB-KW"/>
</dbReference>
<evidence type="ECO:0000313" key="7">
    <source>
        <dbReference type="EMBL" id="RZC34690.1"/>
    </source>
</evidence>
<dbReference type="EMBL" id="QDEB01077652">
    <property type="protein sequence ID" value="RZC34690.1"/>
    <property type="molecule type" value="Genomic_DNA"/>
</dbReference>
<dbReference type="PANTHER" id="PTHR10762">
    <property type="entry name" value="DIPHTHAMIDE BIOSYNTHESIS PROTEIN"/>
    <property type="match status" value="1"/>
</dbReference>
<keyword evidence="4" id="KW-0479">Metal-binding</keyword>
<evidence type="ECO:0000313" key="8">
    <source>
        <dbReference type="Proteomes" id="UP000292052"/>
    </source>
</evidence>
<evidence type="ECO:0000256" key="1">
    <source>
        <dbReference type="ARBA" id="ARBA00001966"/>
    </source>
</evidence>
<dbReference type="GO" id="GO:0090560">
    <property type="term" value="F:2-(3-amino-3-carboxypropyl)histidine synthase activity"/>
    <property type="evidence" value="ECO:0007669"/>
    <property type="project" value="InterPro"/>
</dbReference>
<reference evidence="7 8" key="1">
    <citation type="submission" date="2017-03" db="EMBL/GenBank/DDBJ databases">
        <title>Genome of the blue death feigning beetle - Asbolus verrucosus.</title>
        <authorList>
            <person name="Rider S.D."/>
        </authorList>
    </citation>
    <scope>NUCLEOTIDE SEQUENCE [LARGE SCALE GENOMIC DNA]</scope>
    <source>
        <strain evidence="7">Butters</strain>
        <tissue evidence="7">Head and leg muscle</tissue>
    </source>
</reference>
<dbReference type="NCBIfam" id="TIGR00322">
    <property type="entry name" value="diphth2_R"/>
    <property type="match status" value="1"/>
</dbReference>
<organism evidence="7 8">
    <name type="scientific">Asbolus verrucosus</name>
    <name type="common">Desert ironclad beetle</name>
    <dbReference type="NCBI Taxonomy" id="1661398"/>
    <lineage>
        <taxon>Eukaryota</taxon>
        <taxon>Metazoa</taxon>
        <taxon>Ecdysozoa</taxon>
        <taxon>Arthropoda</taxon>
        <taxon>Hexapoda</taxon>
        <taxon>Insecta</taxon>
        <taxon>Pterygota</taxon>
        <taxon>Neoptera</taxon>
        <taxon>Endopterygota</taxon>
        <taxon>Coleoptera</taxon>
        <taxon>Polyphaga</taxon>
        <taxon>Cucujiformia</taxon>
        <taxon>Tenebrionidae</taxon>
        <taxon>Pimeliinae</taxon>
        <taxon>Asbolus</taxon>
    </lineage>
</organism>
<evidence type="ECO:0000256" key="2">
    <source>
        <dbReference type="ARBA" id="ARBA00005156"/>
    </source>
</evidence>
<comment type="caution">
    <text evidence="7">The sequence shown here is derived from an EMBL/GenBank/DDBJ whole genome shotgun (WGS) entry which is preliminary data.</text>
</comment>
<dbReference type="FunFam" id="3.40.50.11860:FF:000001">
    <property type="entry name" value="2-(3-amino-3-carboxypropyl)histidine synthase subunit 2"/>
    <property type="match status" value="1"/>
</dbReference>
<keyword evidence="5" id="KW-0408">Iron</keyword>
<dbReference type="InterPro" id="IPR042265">
    <property type="entry name" value="DPH1/DPH2_3"/>
</dbReference>
<evidence type="ECO:0000256" key="6">
    <source>
        <dbReference type="ARBA" id="ARBA00023014"/>
    </source>
</evidence>
<name>A0A482VPU6_ASBVE</name>
<evidence type="ECO:0000256" key="4">
    <source>
        <dbReference type="ARBA" id="ARBA00022723"/>
    </source>
</evidence>
<gene>
    <name evidence="7" type="ORF">BDFB_008877</name>
</gene>
<dbReference type="SFLD" id="SFLDS00032">
    <property type="entry name" value="Radical_SAM_3-amino-3-carboxyp"/>
    <property type="match status" value="1"/>
</dbReference>
<dbReference type="Proteomes" id="UP000292052">
    <property type="component" value="Unassembled WGS sequence"/>
</dbReference>
<sequence>MSQFFTNEAVSLQREIGSVANAATAPQLLDEVYEIGRCLEWVRSNDFKKVCLQFPDHLLADSCEVALRLERGLKRTVYVLADTAYESCCVDYVAAAHVGADAVIHFGPVCFSETSAAVPHLKIYEKDALDLDAFHRCLAETFPNGGENVVILLDTSFVHLEGEFAAKFPRGTIKRIDSSDLSLENTTTVFVGGRNQHRKLPNLKFSYKPENLYYYRPEQAPSLINYEQDEKVLRRRYFLIEKIKDSNTIGIVIGTLAVKNYLEAIERIKKLIRLHKKKYYVVSVGKPTVAKLANFPEIDIYVMVTCALNDIYDNRDYYKPIVTMYDVEMALNPSSEGLGFTYDYNDFLSRPISEVVDNNGDVSLLTGKIRGNFDDTVGAELVAKGEGVVALNTAHGAGFLAARSWKGLERGLGENEVKMAEEGRRGIAQHYSEEINNFE</sequence>
<dbReference type="GO" id="GO:0017183">
    <property type="term" value="P:protein histidyl modification to diphthamide"/>
    <property type="evidence" value="ECO:0007669"/>
    <property type="project" value="UniProtKB-UniPathway"/>
</dbReference>
<keyword evidence="8" id="KW-1185">Reference proteome</keyword>
<comment type="pathway">
    <text evidence="2">Protein modification; peptidyl-diphthamide biosynthesis.</text>
</comment>
<dbReference type="InterPro" id="IPR042263">
    <property type="entry name" value="DPH1/DPH2_1"/>
</dbReference>
<dbReference type="PANTHER" id="PTHR10762:SF2">
    <property type="entry name" value="2-(3-AMINO-3-CARBOXYPROPYL)HISTIDINE SYNTHASE SUBUNIT 2"/>
    <property type="match status" value="1"/>
</dbReference>
<dbReference type="OrthoDB" id="449241at2759"/>
<proteinExistence type="inferred from homology"/>
<accession>A0A482VPU6</accession>
<evidence type="ECO:0000256" key="5">
    <source>
        <dbReference type="ARBA" id="ARBA00023004"/>
    </source>
</evidence>
<dbReference type="GO" id="GO:0046872">
    <property type="term" value="F:metal ion binding"/>
    <property type="evidence" value="ECO:0007669"/>
    <property type="project" value="UniProtKB-KW"/>
</dbReference>
<dbReference type="AlphaFoldDB" id="A0A482VPU6"/>
<dbReference type="Gene3D" id="3.40.50.11860">
    <property type="entry name" value="Diphthamide synthesis DPH1/DPH2 domain 3"/>
    <property type="match status" value="1"/>
</dbReference>
<dbReference type="InterPro" id="IPR016435">
    <property type="entry name" value="DPH1/DPH2"/>
</dbReference>
<protein>
    <submittedName>
        <fullName evidence="7">Diphthamide biosynthesis protein 2</fullName>
    </submittedName>
</protein>
<dbReference type="SFLD" id="SFLDG01121">
    <property type="entry name" value="Diphthamide_biosynthesis"/>
    <property type="match status" value="1"/>
</dbReference>
<dbReference type="UniPathway" id="UPA00559"/>
<evidence type="ECO:0000256" key="3">
    <source>
        <dbReference type="ARBA" id="ARBA00006179"/>
    </source>
</evidence>